<dbReference type="EMBL" id="UYYA01001380">
    <property type="protein sequence ID" value="VDM55346.1"/>
    <property type="molecule type" value="Genomic_DNA"/>
</dbReference>
<dbReference type="AlphaFoldDB" id="A0A0R3PHD3"/>
<evidence type="ECO:0000313" key="2">
    <source>
        <dbReference type="Proteomes" id="UP000267027"/>
    </source>
</evidence>
<evidence type="ECO:0000313" key="3">
    <source>
        <dbReference type="WBParaSite" id="ACOC_0000376001-mRNA-1"/>
    </source>
</evidence>
<dbReference type="OrthoDB" id="5855375at2759"/>
<reference evidence="1 2" key="2">
    <citation type="submission" date="2018-11" db="EMBL/GenBank/DDBJ databases">
        <authorList>
            <consortium name="Pathogen Informatics"/>
        </authorList>
    </citation>
    <scope>NUCLEOTIDE SEQUENCE [LARGE SCALE GENOMIC DNA]</scope>
    <source>
        <strain evidence="1 2">Costa Rica</strain>
    </source>
</reference>
<reference evidence="3" key="1">
    <citation type="submission" date="2017-02" db="UniProtKB">
        <authorList>
            <consortium name="WormBaseParasite"/>
        </authorList>
    </citation>
    <scope>IDENTIFICATION</scope>
</reference>
<keyword evidence="2" id="KW-1185">Reference proteome</keyword>
<dbReference type="Proteomes" id="UP000267027">
    <property type="component" value="Unassembled WGS sequence"/>
</dbReference>
<protein>
    <submittedName>
        <fullName evidence="1 3">Uncharacterized protein</fullName>
    </submittedName>
</protein>
<organism evidence="3">
    <name type="scientific">Angiostrongylus costaricensis</name>
    <name type="common">Nematode worm</name>
    <dbReference type="NCBI Taxonomy" id="334426"/>
    <lineage>
        <taxon>Eukaryota</taxon>
        <taxon>Metazoa</taxon>
        <taxon>Ecdysozoa</taxon>
        <taxon>Nematoda</taxon>
        <taxon>Chromadorea</taxon>
        <taxon>Rhabditida</taxon>
        <taxon>Rhabditina</taxon>
        <taxon>Rhabditomorpha</taxon>
        <taxon>Strongyloidea</taxon>
        <taxon>Metastrongylidae</taxon>
        <taxon>Angiostrongylus</taxon>
    </lineage>
</organism>
<sequence>MVLPLLLFLPFVVAEPFVYVYPVNPKLHPRNLYPIQRSLRGVEKIRDLPRSGIVYLNRIKPISEEFKGVIVHGNSTFVKSETSGPLAQLQARNNDTLDEYTDNRPFINMTSIDFDDAVTVDETSTGRPFSTPPPMRTTIASDPRLKSTVIPLPSTKSVKNLLKLTLTKSSKKEEHDSSEEARPNLMHLINYIRTKNKVNFIEKDPKVETIKMPEVRQGTTDKKNEKKEVLKNAKEAQKEISSHFVARSVRIAQWLEARCYGYRTGS</sequence>
<name>A0A0R3PHD3_ANGCS</name>
<dbReference type="WBParaSite" id="ACOC_0000376001-mRNA-1">
    <property type="protein sequence ID" value="ACOC_0000376001-mRNA-1"/>
    <property type="gene ID" value="ACOC_0000376001"/>
</dbReference>
<accession>A0A0R3PHD3</accession>
<proteinExistence type="predicted"/>
<evidence type="ECO:0000313" key="1">
    <source>
        <dbReference type="EMBL" id="VDM55346.1"/>
    </source>
</evidence>
<gene>
    <name evidence="1" type="ORF">ACOC_LOCUS3761</name>
</gene>